<keyword evidence="1" id="KW-0472">Membrane</keyword>
<comment type="caution">
    <text evidence="2">The sequence shown here is derived from an EMBL/GenBank/DDBJ whole genome shotgun (WGS) entry which is preliminary data.</text>
</comment>
<accession>A0A562LDZ3</accession>
<dbReference type="RefSeq" id="WP_199753361.1">
    <property type="nucleotide sequence ID" value="NZ_VLKN01000001.1"/>
</dbReference>
<sequence>MSVTPDPASGKNGSAPRRSSVRRTVLVLLVIVVAIYAAFILSGVVGQ</sequence>
<keyword evidence="3" id="KW-1185">Reference proteome</keyword>
<reference evidence="2 3" key="1">
    <citation type="journal article" date="2015" name="Stand. Genomic Sci.">
        <title>Genomic Encyclopedia of Bacterial and Archaeal Type Strains, Phase III: the genomes of soil and plant-associated and newly described type strains.</title>
        <authorList>
            <person name="Whitman W.B."/>
            <person name="Woyke T."/>
            <person name="Klenk H.P."/>
            <person name="Zhou Y."/>
            <person name="Lilburn T.G."/>
            <person name="Beck B.J."/>
            <person name="De Vos P."/>
            <person name="Vandamme P."/>
            <person name="Eisen J.A."/>
            <person name="Garrity G."/>
            <person name="Hugenholtz P."/>
            <person name="Kyrpides N.C."/>
        </authorList>
    </citation>
    <scope>NUCLEOTIDE SEQUENCE [LARGE SCALE GENOMIC DNA]</scope>
    <source>
        <strain evidence="2 3">CGMCC 1.10821</strain>
    </source>
</reference>
<dbReference type="EMBL" id="VLKN01000001">
    <property type="protein sequence ID" value="TWI05871.1"/>
    <property type="molecule type" value="Genomic_DNA"/>
</dbReference>
<evidence type="ECO:0000313" key="3">
    <source>
        <dbReference type="Proteomes" id="UP000315167"/>
    </source>
</evidence>
<dbReference type="AlphaFoldDB" id="A0A562LDZ3"/>
<gene>
    <name evidence="2" type="ORF">IP90_00133</name>
</gene>
<evidence type="ECO:0000256" key="1">
    <source>
        <dbReference type="SAM" id="Phobius"/>
    </source>
</evidence>
<proteinExistence type="predicted"/>
<organism evidence="2 3">
    <name type="scientific">Luteimonas cucumeris</name>
    <dbReference type="NCBI Taxonomy" id="985012"/>
    <lineage>
        <taxon>Bacteria</taxon>
        <taxon>Pseudomonadati</taxon>
        <taxon>Pseudomonadota</taxon>
        <taxon>Gammaproteobacteria</taxon>
        <taxon>Lysobacterales</taxon>
        <taxon>Lysobacteraceae</taxon>
        <taxon>Luteimonas</taxon>
    </lineage>
</organism>
<keyword evidence="1" id="KW-0812">Transmembrane</keyword>
<protein>
    <submittedName>
        <fullName evidence="2">Uncharacterized protein</fullName>
    </submittedName>
</protein>
<evidence type="ECO:0000313" key="2">
    <source>
        <dbReference type="EMBL" id="TWI05871.1"/>
    </source>
</evidence>
<keyword evidence="1" id="KW-1133">Transmembrane helix</keyword>
<name>A0A562LDZ3_9GAMM</name>
<dbReference type="Proteomes" id="UP000315167">
    <property type="component" value="Unassembled WGS sequence"/>
</dbReference>
<feature type="transmembrane region" description="Helical" evidence="1">
    <location>
        <begin position="25"/>
        <end position="45"/>
    </location>
</feature>